<evidence type="ECO:0000256" key="7">
    <source>
        <dbReference type="SAM" id="MobiDB-lite"/>
    </source>
</evidence>
<comment type="subcellular location">
    <subcellularLocation>
        <location evidence="1">Nucleus</location>
    </subcellularLocation>
</comment>
<comment type="caution">
    <text evidence="9">The sequence shown here is derived from an EMBL/GenBank/DDBJ whole genome shotgun (WGS) entry which is preliminary data.</text>
</comment>
<sequence>MGGSSKQKQQSKVQSSQPRNNTQRSSPPPFLQQHSSSSKFELEPNPFEQSFNFNDKVASASRKPNVLPPVAAIDSPSDGANARNNPLWETLRSGELSPSMLGGPRPPPQNNDSRTSYGSSLLPPQMGHNSGVLDTMNQPSMQNYEAMQPNNLYLLSAAQQEVMRRNSLGQVVPVVKSEIDDMGPQSSHSPPSRYRVTTSPESSADDLHSRRSNRRASSSSRRTDGGGDDTEKRKNFLERNRQAALKCRQRKKQWLAELQNKVEYLSSDNEKLQTQATSLREEIINLKTLLLAHKDCTVAQANGVIGLEQLRAAPGMLLRQNVQNSAPMNMFGGTGGPSYQHNPHQVT</sequence>
<dbReference type="SMART" id="SM00338">
    <property type="entry name" value="BRLZ"/>
    <property type="match status" value="1"/>
</dbReference>
<evidence type="ECO:0000256" key="1">
    <source>
        <dbReference type="ARBA" id="ARBA00004123"/>
    </source>
</evidence>
<feature type="compositionally biased region" description="Basic and acidic residues" evidence="7">
    <location>
        <begin position="221"/>
        <end position="236"/>
    </location>
</feature>
<dbReference type="InterPro" id="IPR020956">
    <property type="entry name" value="TF_Aft1_OSM"/>
</dbReference>
<evidence type="ECO:0000256" key="5">
    <source>
        <dbReference type="ARBA" id="ARBA00023242"/>
    </source>
</evidence>
<evidence type="ECO:0000259" key="8">
    <source>
        <dbReference type="PROSITE" id="PS50217"/>
    </source>
</evidence>
<dbReference type="InterPro" id="IPR046347">
    <property type="entry name" value="bZIP_sf"/>
</dbReference>
<dbReference type="GeneID" id="75919127"/>
<dbReference type="PANTHER" id="PTHR19304">
    <property type="entry name" value="CYCLIC-AMP RESPONSE ELEMENT BINDING PROTEIN"/>
    <property type="match status" value="1"/>
</dbReference>
<organism evidence="9 10">
    <name type="scientific">Umbelopsis ramanniana AG</name>
    <dbReference type="NCBI Taxonomy" id="1314678"/>
    <lineage>
        <taxon>Eukaryota</taxon>
        <taxon>Fungi</taxon>
        <taxon>Fungi incertae sedis</taxon>
        <taxon>Mucoromycota</taxon>
        <taxon>Mucoromycotina</taxon>
        <taxon>Umbelopsidomycetes</taxon>
        <taxon>Umbelopsidales</taxon>
        <taxon>Umbelopsidaceae</taxon>
        <taxon>Umbelopsis</taxon>
    </lineage>
</organism>
<reference evidence="9" key="2">
    <citation type="journal article" date="2022" name="Proc. Natl. Acad. Sci. U.S.A.">
        <title>Diploid-dominant life cycles characterize the early evolution of Fungi.</title>
        <authorList>
            <person name="Amses K.R."/>
            <person name="Simmons D.R."/>
            <person name="Longcore J.E."/>
            <person name="Mondo S.J."/>
            <person name="Seto K."/>
            <person name="Jeronimo G.H."/>
            <person name="Bonds A.E."/>
            <person name="Quandt C.A."/>
            <person name="Davis W.J."/>
            <person name="Chang Y."/>
            <person name="Federici B.A."/>
            <person name="Kuo A."/>
            <person name="LaButti K."/>
            <person name="Pangilinan J."/>
            <person name="Andreopoulos W."/>
            <person name="Tritt A."/>
            <person name="Riley R."/>
            <person name="Hundley H."/>
            <person name="Johnson J."/>
            <person name="Lipzen A."/>
            <person name="Barry K."/>
            <person name="Lang B.F."/>
            <person name="Cuomo C.A."/>
            <person name="Buchler N.E."/>
            <person name="Grigoriev I.V."/>
            <person name="Spatafora J.W."/>
            <person name="Stajich J.E."/>
            <person name="James T.Y."/>
        </authorList>
    </citation>
    <scope>NUCLEOTIDE SEQUENCE</scope>
    <source>
        <strain evidence="9">AG</strain>
    </source>
</reference>
<dbReference type="FunFam" id="1.20.5.170:FF:000053">
    <property type="entry name" value="BZIP transcription factor AtfA"/>
    <property type="match status" value="1"/>
</dbReference>
<feature type="region of interest" description="Disordered" evidence="7">
    <location>
        <begin position="179"/>
        <end position="236"/>
    </location>
</feature>
<evidence type="ECO:0000256" key="3">
    <source>
        <dbReference type="ARBA" id="ARBA00023125"/>
    </source>
</evidence>
<evidence type="ECO:0000256" key="2">
    <source>
        <dbReference type="ARBA" id="ARBA00023015"/>
    </source>
</evidence>
<dbReference type="Pfam" id="PF00170">
    <property type="entry name" value="bZIP_1"/>
    <property type="match status" value="1"/>
</dbReference>
<evidence type="ECO:0000313" key="9">
    <source>
        <dbReference type="EMBL" id="KAI8576195.1"/>
    </source>
</evidence>
<feature type="compositionally biased region" description="Polar residues" evidence="7">
    <location>
        <begin position="184"/>
        <end position="202"/>
    </location>
</feature>
<dbReference type="PRINTS" id="PR00043">
    <property type="entry name" value="LEUZIPPRJUN"/>
</dbReference>
<dbReference type="GO" id="GO:0003677">
    <property type="term" value="F:DNA binding"/>
    <property type="evidence" value="ECO:0007669"/>
    <property type="project" value="UniProtKB-KW"/>
</dbReference>
<dbReference type="InterPro" id="IPR004827">
    <property type="entry name" value="bZIP"/>
</dbReference>
<keyword evidence="2" id="KW-0805">Transcription regulation</keyword>
<feature type="compositionally biased region" description="Low complexity" evidence="7">
    <location>
        <begin position="1"/>
        <end position="17"/>
    </location>
</feature>
<keyword evidence="6" id="KW-0175">Coiled coil</keyword>
<feature type="region of interest" description="Disordered" evidence="7">
    <location>
        <begin position="1"/>
        <end position="137"/>
    </location>
</feature>
<dbReference type="Pfam" id="PF11785">
    <property type="entry name" value="Aft1_OSA"/>
    <property type="match status" value="1"/>
</dbReference>
<accession>A0AAD5H9B3</accession>
<keyword evidence="5" id="KW-0539">Nucleus</keyword>
<dbReference type="InterPro" id="IPR002112">
    <property type="entry name" value="Leuzip_Jun"/>
</dbReference>
<dbReference type="Proteomes" id="UP001206595">
    <property type="component" value="Unassembled WGS sequence"/>
</dbReference>
<keyword evidence="4" id="KW-0804">Transcription</keyword>
<feature type="domain" description="BZIP" evidence="8">
    <location>
        <begin position="230"/>
        <end position="293"/>
    </location>
</feature>
<dbReference type="SUPFAM" id="SSF57959">
    <property type="entry name" value="Leucine zipper domain"/>
    <property type="match status" value="1"/>
</dbReference>
<gene>
    <name evidence="9" type="ORF">K450DRAFT_302928</name>
</gene>
<evidence type="ECO:0000256" key="4">
    <source>
        <dbReference type="ARBA" id="ARBA00023163"/>
    </source>
</evidence>
<keyword evidence="10" id="KW-1185">Reference proteome</keyword>
<feature type="compositionally biased region" description="Polar residues" evidence="7">
    <location>
        <begin position="110"/>
        <end position="119"/>
    </location>
</feature>
<reference evidence="9" key="1">
    <citation type="submission" date="2021-06" db="EMBL/GenBank/DDBJ databases">
        <authorList>
            <consortium name="DOE Joint Genome Institute"/>
            <person name="Mondo S.J."/>
            <person name="Amses K.R."/>
            <person name="Simmons D.R."/>
            <person name="Longcore J.E."/>
            <person name="Seto K."/>
            <person name="Alves G.H."/>
            <person name="Bonds A.E."/>
            <person name="Quandt C.A."/>
            <person name="Davis W.J."/>
            <person name="Chang Y."/>
            <person name="Letcher P.M."/>
            <person name="Powell M.J."/>
            <person name="Kuo A."/>
            <person name="Labutti K."/>
            <person name="Pangilinan J."/>
            <person name="Andreopoulos W."/>
            <person name="Tritt A."/>
            <person name="Riley R."/>
            <person name="Hundley H."/>
            <person name="Johnson J."/>
            <person name="Lipzen A."/>
            <person name="Barry K."/>
            <person name="Berbee M.L."/>
            <person name="Buchler N.E."/>
            <person name="Grigoriev I.V."/>
            <person name="Spatafora J.W."/>
            <person name="Stajich J.E."/>
            <person name="James T.Y."/>
        </authorList>
    </citation>
    <scope>NUCLEOTIDE SEQUENCE</scope>
    <source>
        <strain evidence="9">AG</strain>
    </source>
</reference>
<name>A0AAD5H9B3_UMBRA</name>
<dbReference type="EMBL" id="MU620960">
    <property type="protein sequence ID" value="KAI8576195.1"/>
    <property type="molecule type" value="Genomic_DNA"/>
</dbReference>
<dbReference type="AlphaFoldDB" id="A0AAD5H9B3"/>
<evidence type="ECO:0000256" key="6">
    <source>
        <dbReference type="SAM" id="Coils"/>
    </source>
</evidence>
<dbReference type="GO" id="GO:0005634">
    <property type="term" value="C:nucleus"/>
    <property type="evidence" value="ECO:0007669"/>
    <property type="project" value="UniProtKB-SubCell"/>
</dbReference>
<keyword evidence="3" id="KW-0238">DNA-binding</keyword>
<dbReference type="CDD" id="cd14687">
    <property type="entry name" value="bZIP_ATF2"/>
    <property type="match status" value="1"/>
</dbReference>
<proteinExistence type="predicted"/>
<evidence type="ECO:0000313" key="10">
    <source>
        <dbReference type="Proteomes" id="UP001206595"/>
    </source>
</evidence>
<feature type="coiled-coil region" evidence="6">
    <location>
        <begin position="255"/>
        <end position="289"/>
    </location>
</feature>
<dbReference type="Gene3D" id="1.20.5.170">
    <property type="match status" value="1"/>
</dbReference>
<dbReference type="RefSeq" id="XP_051441199.1">
    <property type="nucleotide sequence ID" value="XM_051593785.1"/>
</dbReference>
<protein>
    <recommendedName>
        <fullName evidence="8">BZIP domain-containing protein</fullName>
    </recommendedName>
</protein>
<dbReference type="InterPro" id="IPR051027">
    <property type="entry name" value="bZIP_transcription_factors"/>
</dbReference>
<dbReference type="PROSITE" id="PS50217">
    <property type="entry name" value="BZIP"/>
    <property type="match status" value="1"/>
</dbReference>
<dbReference type="GO" id="GO:0003700">
    <property type="term" value="F:DNA-binding transcription factor activity"/>
    <property type="evidence" value="ECO:0007669"/>
    <property type="project" value="InterPro"/>
</dbReference>